<name>A0A182M4U8_9DIPT</name>
<dbReference type="AlphaFoldDB" id="A0A182M4U8"/>
<evidence type="ECO:0000256" key="2">
    <source>
        <dbReference type="SAM" id="Phobius"/>
    </source>
</evidence>
<feature type="transmembrane region" description="Helical" evidence="2">
    <location>
        <begin position="69"/>
        <end position="91"/>
    </location>
</feature>
<organism evidence="3 4">
    <name type="scientific">Anopheles culicifacies</name>
    <dbReference type="NCBI Taxonomy" id="139723"/>
    <lineage>
        <taxon>Eukaryota</taxon>
        <taxon>Metazoa</taxon>
        <taxon>Ecdysozoa</taxon>
        <taxon>Arthropoda</taxon>
        <taxon>Hexapoda</taxon>
        <taxon>Insecta</taxon>
        <taxon>Pterygota</taxon>
        <taxon>Neoptera</taxon>
        <taxon>Endopterygota</taxon>
        <taxon>Diptera</taxon>
        <taxon>Nematocera</taxon>
        <taxon>Culicoidea</taxon>
        <taxon>Culicidae</taxon>
        <taxon>Anophelinae</taxon>
        <taxon>Anopheles</taxon>
        <taxon>culicifacies species complex</taxon>
    </lineage>
</organism>
<accession>A0A182M4U8</accession>
<feature type="region of interest" description="Disordered" evidence="1">
    <location>
        <begin position="95"/>
        <end position="117"/>
    </location>
</feature>
<proteinExistence type="predicted"/>
<dbReference type="Proteomes" id="UP000075883">
    <property type="component" value="Unassembled WGS sequence"/>
</dbReference>
<feature type="compositionally biased region" description="Basic and acidic residues" evidence="1">
    <location>
        <begin position="102"/>
        <end position="117"/>
    </location>
</feature>
<reference evidence="3" key="2">
    <citation type="submission" date="2020-05" db="UniProtKB">
        <authorList>
            <consortium name="EnsemblMetazoa"/>
        </authorList>
    </citation>
    <scope>IDENTIFICATION</scope>
    <source>
        <strain evidence="3">A-37</strain>
    </source>
</reference>
<dbReference type="VEuPathDB" id="VectorBase:ACUA009501"/>
<reference evidence="4" key="1">
    <citation type="submission" date="2013-09" db="EMBL/GenBank/DDBJ databases">
        <title>The Genome Sequence of Anopheles culicifacies species A.</title>
        <authorList>
            <consortium name="The Broad Institute Genomics Platform"/>
            <person name="Neafsey D.E."/>
            <person name="Besansky N."/>
            <person name="Howell P."/>
            <person name="Walton C."/>
            <person name="Young S.K."/>
            <person name="Zeng Q."/>
            <person name="Gargeya S."/>
            <person name="Fitzgerald M."/>
            <person name="Haas B."/>
            <person name="Abouelleil A."/>
            <person name="Allen A.W."/>
            <person name="Alvarado L."/>
            <person name="Arachchi H.M."/>
            <person name="Berlin A.M."/>
            <person name="Chapman S.B."/>
            <person name="Gainer-Dewar J."/>
            <person name="Goldberg J."/>
            <person name="Griggs A."/>
            <person name="Gujja S."/>
            <person name="Hansen M."/>
            <person name="Howarth C."/>
            <person name="Imamovic A."/>
            <person name="Ireland A."/>
            <person name="Larimer J."/>
            <person name="McCowan C."/>
            <person name="Murphy C."/>
            <person name="Pearson M."/>
            <person name="Poon T.W."/>
            <person name="Priest M."/>
            <person name="Roberts A."/>
            <person name="Saif S."/>
            <person name="Shea T."/>
            <person name="Sisk P."/>
            <person name="Sykes S."/>
            <person name="Wortman J."/>
            <person name="Nusbaum C."/>
            <person name="Birren B."/>
        </authorList>
    </citation>
    <scope>NUCLEOTIDE SEQUENCE [LARGE SCALE GENOMIC DNA]</scope>
    <source>
        <strain evidence="4">A-37</strain>
    </source>
</reference>
<feature type="region of interest" description="Disordered" evidence="1">
    <location>
        <begin position="31"/>
        <end position="61"/>
    </location>
</feature>
<evidence type="ECO:0000313" key="3">
    <source>
        <dbReference type="EnsemblMetazoa" id="ACUA009501-PA"/>
    </source>
</evidence>
<sequence length="117" mass="13152">MTPSRATSATRRPVATYDEVSFRVRHPATTFHHVPSDRATGPHGWPFSPYSPELSGRSHRTRRGRCCPWYCWPVASLPAVGSILIVLPHLYTISPPTVGSRHGAELRHRADHSDDFR</sequence>
<keyword evidence="2" id="KW-0472">Membrane</keyword>
<keyword evidence="2" id="KW-0812">Transmembrane</keyword>
<keyword evidence="4" id="KW-1185">Reference proteome</keyword>
<dbReference type="EnsemblMetazoa" id="ACUA009501-RA">
    <property type="protein sequence ID" value="ACUA009501-PA"/>
    <property type="gene ID" value="ACUA009501"/>
</dbReference>
<keyword evidence="2" id="KW-1133">Transmembrane helix</keyword>
<dbReference type="EMBL" id="AXCM01011433">
    <property type="status" value="NOT_ANNOTATED_CDS"/>
    <property type="molecule type" value="Genomic_DNA"/>
</dbReference>
<evidence type="ECO:0000313" key="4">
    <source>
        <dbReference type="Proteomes" id="UP000075883"/>
    </source>
</evidence>
<protein>
    <submittedName>
        <fullName evidence="3">Uncharacterized protein</fullName>
    </submittedName>
</protein>
<evidence type="ECO:0000256" key="1">
    <source>
        <dbReference type="SAM" id="MobiDB-lite"/>
    </source>
</evidence>